<dbReference type="PANTHER" id="PTHR46494:SF3">
    <property type="entry name" value="ZINC TRANSPORT PROTEIN ZNTB"/>
    <property type="match status" value="1"/>
</dbReference>
<dbReference type="EMBL" id="FOFA01000008">
    <property type="protein sequence ID" value="SER04039.1"/>
    <property type="molecule type" value="Genomic_DNA"/>
</dbReference>
<evidence type="ECO:0000256" key="5">
    <source>
        <dbReference type="ARBA" id="ARBA00022519"/>
    </source>
</evidence>
<dbReference type="InterPro" id="IPR002523">
    <property type="entry name" value="MgTranspt_CorA/ZnTranspt_ZntB"/>
</dbReference>
<dbReference type="PANTHER" id="PTHR46494">
    <property type="entry name" value="CORA FAMILY METAL ION TRANSPORTER (EUROFUNG)"/>
    <property type="match status" value="1"/>
</dbReference>
<evidence type="ECO:0000313" key="12">
    <source>
        <dbReference type="EMBL" id="SER04039.1"/>
    </source>
</evidence>
<evidence type="ECO:0000313" key="13">
    <source>
        <dbReference type="Proteomes" id="UP000198504"/>
    </source>
</evidence>
<keyword evidence="6 11" id="KW-0812">Transmembrane</keyword>
<evidence type="ECO:0000256" key="10">
    <source>
        <dbReference type="ARBA" id="ARBA00023136"/>
    </source>
</evidence>
<proteinExistence type="inferred from homology"/>
<reference evidence="13" key="1">
    <citation type="submission" date="2016-10" db="EMBL/GenBank/DDBJ databases">
        <authorList>
            <person name="Varghese N."/>
            <person name="Submissions S."/>
        </authorList>
    </citation>
    <scope>NUCLEOTIDE SEQUENCE [LARGE SCALE GENOMIC DNA]</scope>
    <source>
        <strain evidence="13">CGMCC 4.6856</strain>
    </source>
</reference>
<dbReference type="AlphaFoldDB" id="A0A1H9KYG4"/>
<keyword evidence="13" id="KW-1185">Reference proteome</keyword>
<dbReference type="GO" id="GO:0000287">
    <property type="term" value="F:magnesium ion binding"/>
    <property type="evidence" value="ECO:0007669"/>
    <property type="project" value="TreeGrafter"/>
</dbReference>
<keyword evidence="9" id="KW-0406">Ion transport</keyword>
<evidence type="ECO:0000256" key="4">
    <source>
        <dbReference type="ARBA" id="ARBA00022475"/>
    </source>
</evidence>
<gene>
    <name evidence="12" type="ORF">SAMN05421756_10869</name>
</gene>
<keyword evidence="5" id="KW-0997">Cell inner membrane</keyword>
<dbReference type="GO" id="GO:0005886">
    <property type="term" value="C:plasma membrane"/>
    <property type="evidence" value="ECO:0007669"/>
    <property type="project" value="UniProtKB-SubCell"/>
</dbReference>
<keyword evidence="10 11" id="KW-0472">Membrane</keyword>
<name>A0A1H9KYG4_9ACTN</name>
<comment type="similarity">
    <text evidence="2">Belongs to the CorA metal ion transporter (MIT) (TC 1.A.35) family.</text>
</comment>
<keyword evidence="8 11" id="KW-1133">Transmembrane helix</keyword>
<dbReference type="InterPro" id="IPR045863">
    <property type="entry name" value="CorA_TM1_TM2"/>
</dbReference>
<accession>A0A1H9KYG4</accession>
<dbReference type="SUPFAM" id="SSF144083">
    <property type="entry name" value="Magnesium transport protein CorA, transmembrane region"/>
    <property type="match status" value="1"/>
</dbReference>
<evidence type="ECO:0000256" key="7">
    <source>
        <dbReference type="ARBA" id="ARBA00022833"/>
    </source>
</evidence>
<sequence length="327" mass="36766">MELRWVSDEGVCVRPPAEVGELLGREDGFVWVDVPQWDEEAEALLAGTFGAHPLALAHTRERNHIALVHRYPGHLFIAIHAPKIGARGHVHYLELDQYIGERFLVTVHGPLNPVVPLEDALRETREVADRMERGRLRPSSPFALTYAIVSTIVRHESDLVNELAREVGLLEQAVTSAVDEEPQEFLGKLFMARHELLTVKTMATQAGEIYRRAVSIVDFAPPDGLQQMRDVLDQYERVASIAQSQLEFLQGVTEFYRARTDTKMTIAGEKLAVIAALTLPVTAISSVMGMNVIVNESTHWPLLIVLLALMFTLAMLLLRWAKRQGWW</sequence>
<dbReference type="GO" id="GO:0015095">
    <property type="term" value="F:magnesium ion transmembrane transporter activity"/>
    <property type="evidence" value="ECO:0007669"/>
    <property type="project" value="TreeGrafter"/>
</dbReference>
<evidence type="ECO:0000256" key="3">
    <source>
        <dbReference type="ARBA" id="ARBA00022448"/>
    </source>
</evidence>
<feature type="transmembrane region" description="Helical" evidence="11">
    <location>
        <begin position="271"/>
        <end position="294"/>
    </location>
</feature>
<dbReference type="Gene3D" id="3.30.460.20">
    <property type="entry name" value="CorA soluble domain-like"/>
    <property type="match status" value="1"/>
</dbReference>
<evidence type="ECO:0000256" key="9">
    <source>
        <dbReference type="ARBA" id="ARBA00023065"/>
    </source>
</evidence>
<dbReference type="OrthoDB" id="4815667at2"/>
<keyword evidence="7" id="KW-0862">Zinc</keyword>
<dbReference type="GO" id="GO:0050897">
    <property type="term" value="F:cobalt ion binding"/>
    <property type="evidence" value="ECO:0007669"/>
    <property type="project" value="TreeGrafter"/>
</dbReference>
<evidence type="ECO:0000256" key="1">
    <source>
        <dbReference type="ARBA" id="ARBA00004651"/>
    </source>
</evidence>
<dbReference type="SUPFAM" id="SSF143865">
    <property type="entry name" value="CorA soluble domain-like"/>
    <property type="match status" value="1"/>
</dbReference>
<keyword evidence="4" id="KW-1003">Cell membrane</keyword>
<keyword evidence="3" id="KW-0813">Transport</keyword>
<dbReference type="Gene3D" id="1.20.58.340">
    <property type="entry name" value="Magnesium transport protein CorA, transmembrane region"/>
    <property type="match status" value="2"/>
</dbReference>
<dbReference type="CDD" id="cd12822">
    <property type="entry name" value="TmCorA-like"/>
    <property type="match status" value="1"/>
</dbReference>
<evidence type="ECO:0000256" key="2">
    <source>
        <dbReference type="ARBA" id="ARBA00009765"/>
    </source>
</evidence>
<organism evidence="12 13">
    <name type="scientific">Microlunatus flavus</name>
    <dbReference type="NCBI Taxonomy" id="1036181"/>
    <lineage>
        <taxon>Bacteria</taxon>
        <taxon>Bacillati</taxon>
        <taxon>Actinomycetota</taxon>
        <taxon>Actinomycetes</taxon>
        <taxon>Propionibacteriales</taxon>
        <taxon>Propionibacteriaceae</taxon>
        <taxon>Microlunatus</taxon>
    </lineage>
</organism>
<dbReference type="Pfam" id="PF01544">
    <property type="entry name" value="CorA"/>
    <property type="match status" value="1"/>
</dbReference>
<dbReference type="GO" id="GO:0015087">
    <property type="term" value="F:cobalt ion transmembrane transporter activity"/>
    <property type="evidence" value="ECO:0007669"/>
    <property type="project" value="TreeGrafter"/>
</dbReference>
<evidence type="ECO:0000256" key="8">
    <source>
        <dbReference type="ARBA" id="ARBA00022989"/>
    </source>
</evidence>
<dbReference type="InterPro" id="IPR045861">
    <property type="entry name" value="CorA_cytoplasmic_dom"/>
</dbReference>
<evidence type="ECO:0000256" key="6">
    <source>
        <dbReference type="ARBA" id="ARBA00022692"/>
    </source>
</evidence>
<comment type="subcellular location">
    <subcellularLocation>
        <location evidence="1">Cell membrane</location>
        <topology evidence="1">Multi-pass membrane protein</topology>
    </subcellularLocation>
</comment>
<feature type="transmembrane region" description="Helical" evidence="11">
    <location>
        <begin position="300"/>
        <end position="321"/>
    </location>
</feature>
<protein>
    <submittedName>
        <fullName evidence="12">Mg2+ and Co2+ transporter CorA</fullName>
    </submittedName>
</protein>
<dbReference type="Proteomes" id="UP000198504">
    <property type="component" value="Unassembled WGS sequence"/>
</dbReference>
<dbReference type="STRING" id="1036181.SAMN05421756_10869"/>
<evidence type="ECO:0000256" key="11">
    <source>
        <dbReference type="SAM" id="Phobius"/>
    </source>
</evidence>